<keyword evidence="1" id="KW-0472">Membrane</keyword>
<evidence type="ECO:0000313" key="2">
    <source>
        <dbReference type="EMBL" id="AZR73218.1"/>
    </source>
</evidence>
<keyword evidence="3" id="KW-1185">Reference proteome</keyword>
<feature type="transmembrane region" description="Helical" evidence="1">
    <location>
        <begin position="6"/>
        <end position="25"/>
    </location>
</feature>
<dbReference type="KEGG" id="aft:BBF96_07370"/>
<keyword evidence="1" id="KW-1133">Transmembrane helix</keyword>
<evidence type="ECO:0000313" key="3">
    <source>
        <dbReference type="Proteomes" id="UP000267250"/>
    </source>
</evidence>
<dbReference type="RefSeq" id="WP_205665741.1">
    <property type="nucleotide sequence ID" value="NZ_CP016379.1"/>
</dbReference>
<sequence length="189" mass="21515">MIRQPLLNILLNSLLNFLLNLFLILSQYFRIDFKPSNQIDDSYSKLNNLDDPLPLIKPVYKDYQTLLAEAEKNGQPIKPVRRIKSLNVDVDECPHCGAPLKTISDSLDVIQMDIKNFSVKFVNINRLQKSLINLKHILLTIAHFVAMLSLKKNIENITPNTNVKTITALNGLINIKDIVIVLLILIQMS</sequence>
<gene>
    <name evidence="2" type="ORF">BBF96_07370</name>
</gene>
<proteinExistence type="predicted"/>
<dbReference type="EMBL" id="CP016379">
    <property type="protein sequence ID" value="AZR73218.1"/>
    <property type="molecule type" value="Genomic_DNA"/>
</dbReference>
<name>A0A3Q9HQ62_9FIRM</name>
<keyword evidence="1" id="KW-0812">Transmembrane</keyword>
<evidence type="ECO:0000256" key="1">
    <source>
        <dbReference type="SAM" id="Phobius"/>
    </source>
</evidence>
<reference evidence="2 3" key="1">
    <citation type="submission" date="2016-07" db="EMBL/GenBank/DDBJ databases">
        <title>Genome and transcriptome analysis of iron-reducing fermentative bacteria Anoxybacter fermentans.</title>
        <authorList>
            <person name="Zeng X."/>
            <person name="Shao Z."/>
        </authorList>
    </citation>
    <scope>NUCLEOTIDE SEQUENCE [LARGE SCALE GENOMIC DNA]</scope>
    <source>
        <strain evidence="2 3">DY22613</strain>
    </source>
</reference>
<protein>
    <submittedName>
        <fullName evidence="2">Uncharacterized protein</fullName>
    </submittedName>
</protein>
<dbReference type="AlphaFoldDB" id="A0A3Q9HQ62"/>
<dbReference type="Proteomes" id="UP000267250">
    <property type="component" value="Chromosome"/>
</dbReference>
<organism evidence="2 3">
    <name type="scientific">Anoxybacter fermentans</name>
    <dbReference type="NCBI Taxonomy" id="1323375"/>
    <lineage>
        <taxon>Bacteria</taxon>
        <taxon>Bacillati</taxon>
        <taxon>Bacillota</taxon>
        <taxon>Clostridia</taxon>
        <taxon>Halanaerobiales</taxon>
        <taxon>Anoxybacter</taxon>
    </lineage>
</organism>
<accession>A0A3Q9HQ62</accession>